<proteinExistence type="predicted"/>
<dbReference type="EMBL" id="BJXU01000188">
    <property type="protein sequence ID" value="GEN26109.1"/>
    <property type="molecule type" value="Genomic_DNA"/>
</dbReference>
<organism evidence="1 2">
    <name type="scientific">Halomonas cupida</name>
    <dbReference type="NCBI Taxonomy" id="44933"/>
    <lineage>
        <taxon>Bacteria</taxon>
        <taxon>Pseudomonadati</taxon>
        <taxon>Pseudomonadota</taxon>
        <taxon>Gammaproteobacteria</taxon>
        <taxon>Oceanospirillales</taxon>
        <taxon>Halomonadaceae</taxon>
        <taxon>Halomonas</taxon>
    </lineage>
</organism>
<comment type="caution">
    <text evidence="1">The sequence shown here is derived from an EMBL/GenBank/DDBJ whole genome shotgun (WGS) entry which is preliminary data.</text>
</comment>
<sequence length="75" mass="8239">MVKVAQGVGRREAAMKRIVTGYLSVRTTAKPMGGRLFYQHPALVWCPSSLHDFSEPPAVLKHDELVGHHASLTTV</sequence>
<accession>A0ABQ0WK33</accession>
<gene>
    <name evidence="1" type="ORF">HCU01_40580</name>
</gene>
<name>A0ABQ0WK33_9GAMM</name>
<protein>
    <submittedName>
        <fullName evidence="1">Uncharacterized protein</fullName>
    </submittedName>
</protein>
<evidence type="ECO:0000313" key="2">
    <source>
        <dbReference type="Proteomes" id="UP000321726"/>
    </source>
</evidence>
<reference evidence="1 2" key="1">
    <citation type="submission" date="2019-07" db="EMBL/GenBank/DDBJ databases">
        <title>Whole genome shotgun sequence of Halomonas cupida NBRC 102219.</title>
        <authorList>
            <person name="Hosoyama A."/>
            <person name="Uohara A."/>
            <person name="Ohji S."/>
            <person name="Ichikawa N."/>
        </authorList>
    </citation>
    <scope>NUCLEOTIDE SEQUENCE [LARGE SCALE GENOMIC DNA]</scope>
    <source>
        <strain evidence="1 2">NBRC 102219</strain>
    </source>
</reference>
<keyword evidence="2" id="KW-1185">Reference proteome</keyword>
<dbReference type="Proteomes" id="UP000321726">
    <property type="component" value="Unassembled WGS sequence"/>
</dbReference>
<evidence type="ECO:0000313" key="1">
    <source>
        <dbReference type="EMBL" id="GEN26109.1"/>
    </source>
</evidence>